<evidence type="ECO:0000256" key="3">
    <source>
        <dbReference type="ARBA" id="ARBA00022519"/>
    </source>
</evidence>
<evidence type="ECO:0000256" key="6">
    <source>
        <dbReference type="ARBA" id="ARBA00022989"/>
    </source>
</evidence>
<dbReference type="PRINTS" id="PR00281">
    <property type="entry name" value="HOKGEFTOXIC"/>
</dbReference>
<evidence type="ECO:0000256" key="2">
    <source>
        <dbReference type="ARBA" id="ARBA00022475"/>
    </source>
</evidence>
<comment type="subcellular location">
    <subcellularLocation>
        <location evidence="1 8">Cell inner membrane</location>
        <topology evidence="1 8">Single-pass membrane protein</topology>
    </subcellularLocation>
</comment>
<accession>A0A9J6PGX9</accession>
<dbReference type="GO" id="GO:0005886">
    <property type="term" value="C:plasma membrane"/>
    <property type="evidence" value="ECO:0007669"/>
    <property type="project" value="UniProtKB-SubCell"/>
</dbReference>
<proteinExistence type="inferred from homology"/>
<evidence type="ECO:0000256" key="8">
    <source>
        <dbReference type="RuleBase" id="RU221113"/>
    </source>
</evidence>
<dbReference type="AlphaFoldDB" id="A0A9J6PGX9"/>
<evidence type="ECO:0000256" key="1">
    <source>
        <dbReference type="ARBA" id="ARBA00004377"/>
    </source>
</evidence>
<evidence type="ECO:0000256" key="4">
    <source>
        <dbReference type="ARBA" id="ARBA00022649"/>
    </source>
</evidence>
<protein>
    <submittedName>
        <fullName evidence="9">Hok/Gef family protein</fullName>
    </submittedName>
</protein>
<evidence type="ECO:0000313" key="10">
    <source>
        <dbReference type="Proteomes" id="UP001064262"/>
    </source>
</evidence>
<keyword evidence="6 8" id="KW-1133">Transmembrane helix</keyword>
<comment type="similarity">
    <text evidence="8">Belongs to the hok/gef family.</text>
</comment>
<dbReference type="Proteomes" id="UP001064262">
    <property type="component" value="Unassembled WGS sequence"/>
</dbReference>
<keyword evidence="7 8" id="KW-0472">Membrane</keyword>
<dbReference type="RefSeq" id="WP_267141379.1">
    <property type="nucleotide sequence ID" value="NZ_JAODIL010000057.1"/>
</dbReference>
<dbReference type="InterPro" id="IPR000021">
    <property type="entry name" value="Hok/gef_toxin"/>
</dbReference>
<evidence type="ECO:0000313" key="9">
    <source>
        <dbReference type="EMBL" id="MCU5775950.1"/>
    </source>
</evidence>
<dbReference type="Pfam" id="PF01848">
    <property type="entry name" value="HOK_GEF"/>
    <property type="match status" value="1"/>
</dbReference>
<keyword evidence="5 8" id="KW-0812">Transmembrane</keyword>
<keyword evidence="2" id="KW-1003">Cell membrane</keyword>
<dbReference type="EMBL" id="JAODIM010000029">
    <property type="protein sequence ID" value="MCU5775950.1"/>
    <property type="molecule type" value="Genomic_DNA"/>
</dbReference>
<keyword evidence="10" id="KW-1185">Reference proteome</keyword>
<name>A0A9J6PGX9_9GAMM</name>
<feature type="transmembrane region" description="Helical" evidence="8">
    <location>
        <begin position="6"/>
        <end position="26"/>
    </location>
</feature>
<evidence type="ECO:0000256" key="7">
    <source>
        <dbReference type="ARBA" id="ARBA00023136"/>
    </source>
</evidence>
<comment type="caution">
    <text evidence="9">The sequence shown here is derived from an EMBL/GenBank/DDBJ whole genome shotgun (WGS) entry which is preliminary data.</text>
</comment>
<evidence type="ECO:0000256" key="5">
    <source>
        <dbReference type="ARBA" id="ARBA00022692"/>
    </source>
</evidence>
<reference evidence="9" key="1">
    <citation type="submission" date="2022-09" db="EMBL/GenBank/DDBJ databases">
        <title>Winslowiella arboricola sp. nov., isolated from bleeding cankers on broadleaf hosts.</title>
        <authorList>
            <person name="Brady C."/>
            <person name="Kaur S."/>
            <person name="Crampton B."/>
            <person name="Maddock D."/>
            <person name="Arnold D."/>
            <person name="Denman S."/>
        </authorList>
    </citation>
    <scope>NUCLEOTIDE SEQUENCE</scope>
    <source>
        <strain evidence="9">BAC 15a-03b</strain>
    </source>
</reference>
<sequence length="51" mass="5637">MAPLKLRLLSLIIICVTILIVAWISHNSLCELVIRRGSTEVVATLAYESRG</sequence>
<organism evidence="9 10">
    <name type="scientific">Winslowiella arboricola</name>
    <dbReference type="NCBI Taxonomy" id="2978220"/>
    <lineage>
        <taxon>Bacteria</taxon>
        <taxon>Pseudomonadati</taxon>
        <taxon>Pseudomonadota</taxon>
        <taxon>Gammaproteobacteria</taxon>
        <taxon>Enterobacterales</taxon>
        <taxon>Erwiniaceae</taxon>
        <taxon>Winslowiella</taxon>
    </lineage>
</organism>
<keyword evidence="3" id="KW-0997">Cell inner membrane</keyword>
<keyword evidence="4" id="KW-1277">Toxin-antitoxin system</keyword>
<gene>
    <name evidence="9" type="ORF">N5923_00365</name>
</gene>